<dbReference type="GO" id="GO:0003886">
    <property type="term" value="F:DNA (cytosine-5-)-methyltransferase activity"/>
    <property type="evidence" value="ECO:0007669"/>
    <property type="project" value="UniProtKB-EC"/>
</dbReference>
<dbReference type="InterPro" id="IPR050750">
    <property type="entry name" value="C5-MTase"/>
</dbReference>
<evidence type="ECO:0000256" key="5">
    <source>
        <dbReference type="ARBA" id="ARBA00022747"/>
    </source>
</evidence>
<evidence type="ECO:0000313" key="9">
    <source>
        <dbReference type="Proteomes" id="UP000220621"/>
    </source>
</evidence>
<feature type="active site" evidence="6">
    <location>
        <position position="73"/>
    </location>
</feature>
<dbReference type="NCBIfam" id="TIGR00675">
    <property type="entry name" value="dcm"/>
    <property type="match status" value="1"/>
</dbReference>
<dbReference type="SUPFAM" id="SSF53335">
    <property type="entry name" value="S-adenosyl-L-methionine-dependent methyltransferases"/>
    <property type="match status" value="1"/>
</dbReference>
<gene>
    <name evidence="8" type="ORF">CN611_07380</name>
</gene>
<keyword evidence="5" id="KW-0680">Restriction system</keyword>
<evidence type="ECO:0000256" key="6">
    <source>
        <dbReference type="PROSITE-ProRule" id="PRU01016"/>
    </source>
</evidence>
<dbReference type="EMBL" id="NUDL01000020">
    <property type="protein sequence ID" value="PEM57626.1"/>
    <property type="molecule type" value="Genomic_DNA"/>
</dbReference>
<accession>A0A2A8BTC2</accession>
<organism evidence="8 9">
    <name type="scientific">Bacillus wiedmannii</name>
    <dbReference type="NCBI Taxonomy" id="1890302"/>
    <lineage>
        <taxon>Bacteria</taxon>
        <taxon>Bacillati</taxon>
        <taxon>Bacillota</taxon>
        <taxon>Bacilli</taxon>
        <taxon>Bacillales</taxon>
        <taxon>Bacillaceae</taxon>
        <taxon>Bacillus</taxon>
        <taxon>Bacillus cereus group</taxon>
    </lineage>
</organism>
<evidence type="ECO:0000256" key="2">
    <source>
        <dbReference type="ARBA" id="ARBA00022603"/>
    </source>
</evidence>
<protein>
    <recommendedName>
        <fullName evidence="1">DNA (cytosine-5-)-methyltransferase</fullName>
        <ecNumber evidence="1">2.1.1.37</ecNumber>
    </recommendedName>
</protein>
<evidence type="ECO:0000256" key="1">
    <source>
        <dbReference type="ARBA" id="ARBA00011975"/>
    </source>
</evidence>
<sequence>MRFIDFFAGVGMTRIGMEQAGHECVGFVEWDKHARKTYTTIHKTESEWTEIDIRDVKGIDVPQADIWTAGFPCTDISVAGKQTGLNGERSGLFTEIIRLIEEVPEDRKPSYLLIENVRNTLSVNKGWDMFRILLALDEHGYDAEWDVITSTEVGIPQKKGKNIHCRTSWRKKYSQNIYLKAMNAYLNSMVV</sequence>
<dbReference type="EC" id="2.1.1.37" evidence="1"/>
<evidence type="ECO:0000256" key="7">
    <source>
        <dbReference type="RuleBase" id="RU000416"/>
    </source>
</evidence>
<evidence type="ECO:0000256" key="3">
    <source>
        <dbReference type="ARBA" id="ARBA00022679"/>
    </source>
</evidence>
<reference evidence="8 9" key="1">
    <citation type="submission" date="2017-09" db="EMBL/GenBank/DDBJ databases">
        <title>Large-scale bioinformatics analysis of Bacillus genomes uncovers conserved roles of natural products in bacterial physiology.</title>
        <authorList>
            <consortium name="Agbiome Team Llc"/>
            <person name="Bleich R.M."/>
            <person name="Grubbs K.J."/>
            <person name="Santa Maria K.C."/>
            <person name="Allen S.E."/>
            <person name="Farag S."/>
            <person name="Shank E.A."/>
            <person name="Bowers A."/>
        </authorList>
    </citation>
    <scope>NUCLEOTIDE SEQUENCE [LARGE SCALE GENOMIC DNA]</scope>
    <source>
        <strain evidence="8 9">AFS010764</strain>
    </source>
</reference>
<dbReference type="InterPro" id="IPR001525">
    <property type="entry name" value="C5_MeTfrase"/>
</dbReference>
<comment type="similarity">
    <text evidence="6 7">Belongs to the class I-like SAM-binding methyltransferase superfamily. C5-methyltransferase family.</text>
</comment>
<keyword evidence="4 6" id="KW-0949">S-adenosyl-L-methionine</keyword>
<dbReference type="Proteomes" id="UP000220621">
    <property type="component" value="Unassembled WGS sequence"/>
</dbReference>
<dbReference type="AlphaFoldDB" id="A0A2A8BTC2"/>
<dbReference type="Pfam" id="PF00145">
    <property type="entry name" value="DNA_methylase"/>
    <property type="match status" value="1"/>
</dbReference>
<keyword evidence="3 6" id="KW-0808">Transferase</keyword>
<dbReference type="Gene3D" id="3.40.50.150">
    <property type="entry name" value="Vaccinia Virus protein VP39"/>
    <property type="match status" value="1"/>
</dbReference>
<comment type="caution">
    <text evidence="8">The sequence shown here is derived from an EMBL/GenBank/DDBJ whole genome shotgun (WGS) entry which is preliminary data.</text>
</comment>
<dbReference type="GO" id="GO:0009307">
    <property type="term" value="P:DNA restriction-modification system"/>
    <property type="evidence" value="ECO:0007669"/>
    <property type="project" value="UniProtKB-KW"/>
</dbReference>
<evidence type="ECO:0000313" key="8">
    <source>
        <dbReference type="EMBL" id="PEM57626.1"/>
    </source>
</evidence>
<dbReference type="PRINTS" id="PR00105">
    <property type="entry name" value="C5METTRFRASE"/>
</dbReference>
<dbReference type="PANTHER" id="PTHR46098:SF1">
    <property type="entry name" value="TRNA (CYTOSINE(38)-C(5))-METHYLTRANSFERASE"/>
    <property type="match status" value="1"/>
</dbReference>
<dbReference type="PANTHER" id="PTHR46098">
    <property type="entry name" value="TRNA (CYTOSINE(38)-C(5))-METHYLTRANSFERASE"/>
    <property type="match status" value="1"/>
</dbReference>
<name>A0A2A8BTC2_9BACI</name>
<keyword evidence="2 6" id="KW-0489">Methyltransferase</keyword>
<dbReference type="GO" id="GO:0032259">
    <property type="term" value="P:methylation"/>
    <property type="evidence" value="ECO:0007669"/>
    <property type="project" value="UniProtKB-KW"/>
</dbReference>
<dbReference type="PROSITE" id="PS51679">
    <property type="entry name" value="SAM_MT_C5"/>
    <property type="match status" value="1"/>
</dbReference>
<dbReference type="InterPro" id="IPR029063">
    <property type="entry name" value="SAM-dependent_MTases_sf"/>
</dbReference>
<proteinExistence type="inferred from homology"/>
<evidence type="ECO:0000256" key="4">
    <source>
        <dbReference type="ARBA" id="ARBA00022691"/>
    </source>
</evidence>